<keyword evidence="2" id="KW-1185">Reference proteome</keyword>
<evidence type="ECO:0000313" key="2">
    <source>
        <dbReference type="Proteomes" id="UP000033393"/>
    </source>
</evidence>
<dbReference type="AlphaFoldDB" id="A0A0F0GNS0"/>
<gene>
    <name evidence="1" type="ORF">UK23_30220</name>
</gene>
<dbReference type="PATRIC" id="fig|68170.10.peg.7884"/>
<dbReference type="Proteomes" id="UP000033393">
    <property type="component" value="Unassembled WGS sequence"/>
</dbReference>
<accession>A0A0F0GNS0</accession>
<evidence type="ECO:0000313" key="1">
    <source>
        <dbReference type="EMBL" id="KJK44231.1"/>
    </source>
</evidence>
<name>A0A0F0GNS0_LENAE</name>
<reference evidence="1 2" key="1">
    <citation type="submission" date="2015-02" db="EMBL/GenBank/DDBJ databases">
        <authorList>
            <person name="Ju K.-S."/>
            <person name="Doroghazi J.R."/>
            <person name="Metcalf W."/>
        </authorList>
    </citation>
    <scope>NUCLEOTIDE SEQUENCE [LARGE SCALE GENOMIC DNA]</scope>
    <source>
        <strain evidence="1 2">NRRL B-16140</strain>
    </source>
</reference>
<sequence length="155" mass="17170">MDVPDPFDLQELVRRIAVARRRPIQLRAAAMPADGPSGLWIATRSADHICYAAGTSPLHQEHIVLHELGHLLCGHASPSPDPDAMIRFLMPTLDPAVVRSVLGRTAYSDPEERQAEMFAMLVLERAHRLPTRRRRVSPELTEVLDRIEAALGASS</sequence>
<comment type="caution">
    <text evidence="1">The sequence shown here is derived from an EMBL/GenBank/DDBJ whole genome shotgun (WGS) entry which is preliminary data.</text>
</comment>
<dbReference type="EMBL" id="JYJG01000256">
    <property type="protein sequence ID" value="KJK44231.1"/>
    <property type="molecule type" value="Genomic_DNA"/>
</dbReference>
<protein>
    <recommendedName>
        <fullName evidence="3">IrrE N-terminal-like domain-containing protein</fullName>
    </recommendedName>
</protein>
<proteinExistence type="predicted"/>
<organism evidence="1 2">
    <name type="scientific">Lentzea aerocolonigenes</name>
    <name type="common">Lechevalieria aerocolonigenes</name>
    <name type="synonym">Saccharothrix aerocolonigenes</name>
    <dbReference type="NCBI Taxonomy" id="68170"/>
    <lineage>
        <taxon>Bacteria</taxon>
        <taxon>Bacillati</taxon>
        <taxon>Actinomycetota</taxon>
        <taxon>Actinomycetes</taxon>
        <taxon>Pseudonocardiales</taxon>
        <taxon>Pseudonocardiaceae</taxon>
        <taxon>Lentzea</taxon>
    </lineage>
</organism>
<evidence type="ECO:0008006" key="3">
    <source>
        <dbReference type="Google" id="ProtNLM"/>
    </source>
</evidence>